<dbReference type="EMBL" id="CP040442">
    <property type="protein sequence ID" value="QOW09921.1"/>
    <property type="molecule type" value="Genomic_DNA"/>
</dbReference>
<protein>
    <submittedName>
        <fullName evidence="1">Uncharacterized protein</fullName>
    </submittedName>
</protein>
<keyword evidence="2" id="KW-1185">Reference proteome</keyword>
<sequence length="171" mass="19927">MSDIKDFDIVISKTSYSSDNNYLNSGFILPEENDMCFTSINSFSFNTTEPSSYQLLIGHIERENIYISAIRNLIKQKKYLSLVYELSNDYISEEEFHNELDSKEDEYLIKVEHNHLSHSKIDSFINVLSKIDVDFEEDDLLEIFSIMGSNMDSNFLSLKYSKCILNDKTRP</sequence>
<evidence type="ECO:0000313" key="1">
    <source>
        <dbReference type="EMBL" id="QOW09921.1"/>
    </source>
</evidence>
<dbReference type="KEGG" id="kfa:Q73A0000_05870"/>
<gene>
    <name evidence="1" type="ORF">Q73A0000_05870</name>
</gene>
<name>A0A7M2Y6Y4_9FLAO</name>
<proteinExistence type="predicted"/>
<dbReference type="AlphaFoldDB" id="A0A7M2Y6Y4"/>
<accession>A0A7M2Y6Y4</accession>
<dbReference type="Proteomes" id="UP000594195">
    <property type="component" value="Chromosome"/>
</dbReference>
<dbReference type="RefSeq" id="WP_193813157.1">
    <property type="nucleotide sequence ID" value="NZ_CP040442.1"/>
</dbReference>
<evidence type="ECO:0000313" key="2">
    <source>
        <dbReference type="Proteomes" id="UP000594195"/>
    </source>
</evidence>
<organism evidence="1 2">
    <name type="scientific">Kaistella flava</name>
    <name type="common">ex Peng et al. 2021</name>
    <dbReference type="NCBI Taxonomy" id="2038776"/>
    <lineage>
        <taxon>Bacteria</taxon>
        <taxon>Pseudomonadati</taxon>
        <taxon>Bacteroidota</taxon>
        <taxon>Flavobacteriia</taxon>
        <taxon>Flavobacteriales</taxon>
        <taxon>Weeksellaceae</taxon>
        <taxon>Chryseobacterium group</taxon>
        <taxon>Kaistella</taxon>
    </lineage>
</organism>
<reference evidence="1 2" key="1">
    <citation type="submission" date="2019-05" db="EMBL/GenBank/DDBJ databases">
        <title>Chryseobacterium sp. isolated from King George Island, maritime Antarctica.</title>
        <authorList>
            <person name="Peng X."/>
        </authorList>
    </citation>
    <scope>NUCLEOTIDE SEQUENCE [LARGE SCALE GENOMIC DNA]</scope>
    <source>
        <strain evidence="1 2">7-3A</strain>
    </source>
</reference>